<feature type="transmembrane region" description="Helical" evidence="1">
    <location>
        <begin position="76"/>
        <end position="96"/>
    </location>
</feature>
<dbReference type="EMBL" id="LT993738">
    <property type="protein sequence ID" value="SPN73391.1"/>
    <property type="molecule type" value="Genomic_DNA"/>
</dbReference>
<dbReference type="KEGG" id="csee:C10C_0213"/>
<name>A0A2R8FAK8_9CHLA</name>
<reference evidence="3" key="1">
    <citation type="submission" date="2017-11" db="EMBL/GenBank/DDBJ databases">
        <authorList>
            <person name="Seth-Smith MB H."/>
        </authorList>
    </citation>
    <scope>NUCLEOTIDE SEQUENCE [LARGE SCALE GENOMIC DNA]</scope>
</reference>
<evidence type="ECO:0000313" key="2">
    <source>
        <dbReference type="EMBL" id="SPN73391.1"/>
    </source>
</evidence>
<keyword evidence="3" id="KW-1185">Reference proteome</keyword>
<protein>
    <submittedName>
        <fullName evidence="2">Uncharacterized protein</fullName>
    </submittedName>
</protein>
<keyword evidence="1" id="KW-1133">Transmembrane helix</keyword>
<dbReference type="OrthoDB" id="19288at2"/>
<gene>
    <name evidence="2" type="ORF">C10C_0213</name>
</gene>
<evidence type="ECO:0000313" key="3">
    <source>
        <dbReference type="Proteomes" id="UP000244926"/>
    </source>
</evidence>
<proteinExistence type="predicted"/>
<feature type="transmembrane region" description="Helical" evidence="1">
    <location>
        <begin position="31"/>
        <end position="56"/>
    </location>
</feature>
<keyword evidence="1" id="KW-0812">Transmembrane</keyword>
<sequence length="131" mass="14468">MACSIFIDMKEGDIDSVPLSRKASCMFLDALLYPLMSVICSVVFAVLLLVKLLFLVIVSGIKSIPECVNREGLSDFWGCLLLVPVLGTIIHGCVIANKIGEESSFQETSSKLVVFMQAPFMQIRKTAKYWS</sequence>
<organism evidence="2 3">
    <name type="scientific">Chlamydia serpentis</name>
    <dbReference type="NCBI Taxonomy" id="1967782"/>
    <lineage>
        <taxon>Bacteria</taxon>
        <taxon>Pseudomonadati</taxon>
        <taxon>Chlamydiota</taxon>
        <taxon>Chlamydiia</taxon>
        <taxon>Chlamydiales</taxon>
        <taxon>Chlamydiaceae</taxon>
        <taxon>Chlamydia/Chlamydophila group</taxon>
        <taxon>Chlamydia</taxon>
    </lineage>
</organism>
<evidence type="ECO:0000256" key="1">
    <source>
        <dbReference type="SAM" id="Phobius"/>
    </source>
</evidence>
<dbReference type="RefSeq" id="WP_108896363.1">
    <property type="nucleotide sequence ID" value="NZ_LT993738.1"/>
</dbReference>
<keyword evidence="1" id="KW-0472">Membrane</keyword>
<dbReference type="AlphaFoldDB" id="A0A2R8FAK8"/>
<dbReference type="Proteomes" id="UP000244926">
    <property type="component" value="Chromosome I"/>
</dbReference>
<accession>A0A2R8FAK8</accession>